<sequence>MQNRLFREKEEAYPKGIFKKMAKQLRNSYNYLQSKASLPPILYTIRTIFIFYEFALPCYYPLDRNLWTEGRVTSIIMKFLALFSYFGAAAEDSTSLLVSFLILIIAIAASFIVNETATLFYRVKGRMPKGLMLVVLFFNDFLIPIFSSYIFAQIGLLLGKIFFDSFEISHLVGVIVLTVLVILRLYLYNSFYYPAVVYSPGNTLFWISPDYTFVFIGAGLFNLIGRMVEFSTDMAETILRVIFLICEIVFILYMTLMRPFIKQQSNSILIGVLFGGLLVSLFQAIDKLDQDVIFLFSIIFFFLTFVLSNLATLRIDQRILNKLDLLYENPEDTPIIIKNKIQMTLYIRIAIHYGHPYLLTLAPFREAIQRYPKSLTLWEHYIRFIAIYPEENIALMTAIEEVKTRFPSSKIMKTIRLLSTTLLQSRNKHMSSSLKRKLKQFDESNRQIKSIMISFWTAISENGSIAAYDIAKQVIQQRDELKSQYLHQLSLFPNNWILCLHYSKCLYALDYNQTESEYWATRAQMMRKSDQIYDRCHQLGLITFPNLPNEIHDLDENNAARRYSHGSIASRSSVSSRSQTSQDSMGSTEFQLLEEKKTLAENIRLMGLKVPVPFITHLIMFVLIIFIIFGVIFPFIPGIPFIMSISSFTQYFKIINDATSLPYDASRNHYLLSYTIGKMVNPYLFLNYSAEMYYLKISPSTMHNISVLPALASRFSQNIDSLIKDIGDYYGMIKSVSDKYFKTNVNIRFPGTTTSSTVVISDALNYASAQLFGFNNNSTHNYQNESWFIFTIDNIMNITSFFFEFCDELYANALTDVDDSLTITIIVTVVVDIILVLLTIVYAVLLYKMRSKWNDIISIFSKIPKSSIHQTLAFFSTANSNLKVSDEERLYVSEFTTMVTSRDSHGGIPIPYMAFLYFVLILLIIVSTILIFITSSPVTKRLKNIPKRYIILRQTETTLFYILSLFNIYIGSMHGTPIINMSETENKQLWINIKLNEEHLISMMDELVIGDEDGSNYGLMSTTDSGVVDAVFKFDTLLRENGELPLHDFMFALPDLMLITSAQQLLGECFVNVEKNKYLDVIFLYFLNHLMEHHWAYDLDDKYAPMYKAVMDKDIPNALGQIFGLPIIFIVAELVIVVILINLFQKTRKTIRFCLSSLSFIDSSVVTQSQELSNLLSGQYVMDKNSSSTLRLTIEAVPQFSPEVIVLIGKDKRILYINSKAETKWNLKDEDCNDVDLDLVLRFDGDSTQDRLNDVLDGSLPKMDPVITSVVIVSSEKVVPAKVSFYPVKEGKNVKQLAIMISDTSKQREMQEKLVKEQEATRQLQLGLYPKEIRKMIDVENNSLIFVSKRIVVITIQVAHIDDLLKSEDPTARLAQFKKTVFETINNDPTAAHGKTLGSFEFVLFNILGEEEASTTDKNAIQFCQNLSNNLKEHEIQAQFGFASDTKCPIGMMDRKHMSFDIFGRCMHNGMRLAANADPNTLDVGVIDVNSVSSVVKTELTQKQISAAGTPIQAFEYKLK</sequence>
<comment type="caution">
    <text evidence="3">The sequence shown here is derived from an EMBL/GenBank/DDBJ whole genome shotgun (WGS) entry which is preliminary data.</text>
</comment>
<protein>
    <recommendedName>
        <fullName evidence="5">Guanylate cyclase domain-containing protein</fullName>
    </recommendedName>
</protein>
<keyword evidence="4" id="KW-1185">Reference proteome</keyword>
<feature type="transmembrane region" description="Helical" evidence="2">
    <location>
        <begin position="268"/>
        <end position="286"/>
    </location>
</feature>
<feature type="transmembrane region" description="Helical" evidence="2">
    <location>
        <begin position="1122"/>
        <end position="1144"/>
    </location>
</feature>
<feature type="compositionally biased region" description="Low complexity" evidence="1">
    <location>
        <begin position="566"/>
        <end position="587"/>
    </location>
</feature>
<evidence type="ECO:0008006" key="5">
    <source>
        <dbReference type="Google" id="ProtNLM"/>
    </source>
</evidence>
<accession>A0ABR2HTD9</accession>
<keyword evidence="2" id="KW-0812">Transmembrane</keyword>
<keyword evidence="2" id="KW-1133">Transmembrane helix</keyword>
<feature type="transmembrane region" description="Helical" evidence="2">
    <location>
        <begin position="614"/>
        <end position="636"/>
    </location>
</feature>
<gene>
    <name evidence="3" type="ORF">M9Y10_017324</name>
</gene>
<name>A0ABR2HTD9_9EUKA</name>
<feature type="transmembrane region" description="Helical" evidence="2">
    <location>
        <begin position="72"/>
        <end position="90"/>
    </location>
</feature>
<reference evidence="3 4" key="1">
    <citation type="submission" date="2024-04" db="EMBL/GenBank/DDBJ databases">
        <title>Tritrichomonas musculus Genome.</title>
        <authorList>
            <person name="Alves-Ferreira E."/>
            <person name="Grigg M."/>
            <person name="Lorenzi H."/>
            <person name="Galac M."/>
        </authorList>
    </citation>
    <scope>NUCLEOTIDE SEQUENCE [LARGE SCALE GENOMIC DNA]</scope>
    <source>
        <strain evidence="3 4">EAF2021</strain>
    </source>
</reference>
<feature type="transmembrane region" description="Helical" evidence="2">
    <location>
        <begin position="292"/>
        <end position="313"/>
    </location>
</feature>
<evidence type="ECO:0000256" key="2">
    <source>
        <dbReference type="SAM" id="Phobius"/>
    </source>
</evidence>
<feature type="transmembrane region" description="Helical" evidence="2">
    <location>
        <begin position="133"/>
        <end position="156"/>
    </location>
</feature>
<dbReference type="EMBL" id="JAPFFF010000023">
    <property type="protein sequence ID" value="KAK8852350.1"/>
    <property type="molecule type" value="Genomic_DNA"/>
</dbReference>
<feature type="transmembrane region" description="Helical" evidence="2">
    <location>
        <begin position="203"/>
        <end position="225"/>
    </location>
</feature>
<proteinExistence type="predicted"/>
<dbReference type="Gene3D" id="3.30.450.20">
    <property type="entry name" value="PAS domain"/>
    <property type="match status" value="1"/>
</dbReference>
<keyword evidence="2" id="KW-0472">Membrane</keyword>
<evidence type="ECO:0000256" key="1">
    <source>
        <dbReference type="SAM" id="MobiDB-lite"/>
    </source>
</evidence>
<dbReference type="Proteomes" id="UP001470230">
    <property type="component" value="Unassembled WGS sequence"/>
</dbReference>
<organism evidence="3 4">
    <name type="scientific">Tritrichomonas musculus</name>
    <dbReference type="NCBI Taxonomy" id="1915356"/>
    <lineage>
        <taxon>Eukaryota</taxon>
        <taxon>Metamonada</taxon>
        <taxon>Parabasalia</taxon>
        <taxon>Tritrichomonadida</taxon>
        <taxon>Tritrichomonadidae</taxon>
        <taxon>Tritrichomonas</taxon>
    </lineage>
</organism>
<evidence type="ECO:0000313" key="4">
    <source>
        <dbReference type="Proteomes" id="UP001470230"/>
    </source>
</evidence>
<feature type="transmembrane region" description="Helical" evidence="2">
    <location>
        <begin position="914"/>
        <end position="938"/>
    </location>
</feature>
<feature type="transmembrane region" description="Helical" evidence="2">
    <location>
        <begin position="821"/>
        <end position="847"/>
    </location>
</feature>
<feature type="transmembrane region" description="Helical" evidence="2">
    <location>
        <begin position="168"/>
        <end position="191"/>
    </location>
</feature>
<feature type="transmembrane region" description="Helical" evidence="2">
    <location>
        <begin position="96"/>
        <end position="121"/>
    </location>
</feature>
<feature type="region of interest" description="Disordered" evidence="1">
    <location>
        <begin position="566"/>
        <end position="588"/>
    </location>
</feature>
<evidence type="ECO:0000313" key="3">
    <source>
        <dbReference type="EMBL" id="KAK8852350.1"/>
    </source>
</evidence>
<feature type="transmembrane region" description="Helical" evidence="2">
    <location>
        <begin position="237"/>
        <end position="256"/>
    </location>
</feature>
<feature type="transmembrane region" description="Helical" evidence="2">
    <location>
        <begin position="958"/>
        <end position="979"/>
    </location>
</feature>